<keyword evidence="2" id="KW-1133">Transmembrane helix</keyword>
<dbReference type="InterPro" id="IPR025646">
    <property type="entry name" value="DUF4350"/>
</dbReference>
<evidence type="ECO:0000313" key="5">
    <source>
        <dbReference type="Proteomes" id="UP000529637"/>
    </source>
</evidence>
<feature type="region of interest" description="Disordered" evidence="1">
    <location>
        <begin position="129"/>
        <end position="199"/>
    </location>
</feature>
<dbReference type="Pfam" id="PF14258">
    <property type="entry name" value="DUF4350"/>
    <property type="match status" value="1"/>
</dbReference>
<protein>
    <recommendedName>
        <fullName evidence="3">DUF4350 domain-containing protein</fullName>
    </recommendedName>
</protein>
<gene>
    <name evidence="4" type="ORF">HQN59_06585</name>
</gene>
<dbReference type="AlphaFoldDB" id="A0A7Y6NLN9"/>
<dbReference type="RefSeq" id="WP_176067262.1">
    <property type="nucleotide sequence ID" value="NZ_JABWMJ010000002.1"/>
</dbReference>
<evidence type="ECO:0000256" key="1">
    <source>
        <dbReference type="SAM" id="MobiDB-lite"/>
    </source>
</evidence>
<keyword evidence="2" id="KW-0812">Transmembrane</keyword>
<keyword evidence="2" id="KW-0472">Membrane</keyword>
<feature type="transmembrane region" description="Helical" evidence="2">
    <location>
        <begin position="317"/>
        <end position="338"/>
    </location>
</feature>
<evidence type="ECO:0000259" key="3">
    <source>
        <dbReference type="Pfam" id="PF14258"/>
    </source>
</evidence>
<feature type="compositionally biased region" description="Basic and acidic residues" evidence="1">
    <location>
        <begin position="179"/>
        <end position="189"/>
    </location>
</feature>
<evidence type="ECO:0000256" key="2">
    <source>
        <dbReference type="SAM" id="Phobius"/>
    </source>
</evidence>
<feature type="transmembrane region" description="Helical" evidence="2">
    <location>
        <begin position="7"/>
        <end position="26"/>
    </location>
</feature>
<proteinExistence type="predicted"/>
<comment type="caution">
    <text evidence="4">The sequence shown here is derived from an EMBL/GenBank/DDBJ whole genome shotgun (WGS) entry which is preliminary data.</text>
</comment>
<feature type="domain" description="DUF4350" evidence="3">
    <location>
        <begin position="43"/>
        <end position="293"/>
    </location>
</feature>
<feature type="compositionally biased region" description="Low complexity" evidence="1">
    <location>
        <begin position="136"/>
        <end position="154"/>
    </location>
</feature>
<accession>A0A7Y6NLN9</accession>
<feature type="compositionally biased region" description="Acidic residues" evidence="1">
    <location>
        <begin position="160"/>
        <end position="178"/>
    </location>
</feature>
<reference evidence="4 5" key="1">
    <citation type="submission" date="2020-06" db="EMBL/GenBank/DDBJ databases">
        <title>Schlegella sp. ID0723 isolated from air conditioner.</title>
        <authorList>
            <person name="Kim D.Y."/>
            <person name="Kim D.-U."/>
        </authorList>
    </citation>
    <scope>NUCLEOTIDE SEQUENCE [LARGE SCALE GENOMIC DNA]</scope>
    <source>
        <strain evidence="4 5">ID0723</strain>
    </source>
</reference>
<organism evidence="4 5">
    <name type="scientific">Piscinibacter koreensis</name>
    <dbReference type="NCBI Taxonomy" id="2742824"/>
    <lineage>
        <taxon>Bacteria</taxon>
        <taxon>Pseudomonadati</taxon>
        <taxon>Pseudomonadota</taxon>
        <taxon>Betaproteobacteria</taxon>
        <taxon>Burkholderiales</taxon>
        <taxon>Sphaerotilaceae</taxon>
        <taxon>Piscinibacter</taxon>
    </lineage>
</organism>
<keyword evidence="5" id="KW-1185">Reference proteome</keyword>
<name>A0A7Y6NLN9_9BURK</name>
<dbReference type="EMBL" id="JABWMJ010000002">
    <property type="protein sequence ID" value="NUZ05427.1"/>
    <property type="molecule type" value="Genomic_DNA"/>
</dbReference>
<evidence type="ECO:0000313" key="4">
    <source>
        <dbReference type="EMBL" id="NUZ05427.1"/>
    </source>
</evidence>
<sequence length="467" mass="49535">MTVRLGKVAWTLAGVVVLVLAAWWLGSNLERVNVEREVPPSGEATRDPHYAAKALLRRLGARVSSAENLAQLPPSRATLLLTSVSWNLFPGRAEQLQRWVADGGHLVLPEGIAMQDSALHAWVPLREVRDPPSRPPAGAASRAPASPSPRGAAPGAPPLDEPDAETDIDGEDDADAEDAPARSRRDTRGTRAPASAPAWPRLTALAKPCRMLEVAPALPPRLDSARQHRLCGYPSSTLRPHAGVEASWLLSGSGGHRIATVPVGAGRISVSTVAGAWTNGLLLEGDNARALVATLDLRGGDAVWFVADESRTALLRVLWNAAWPAFVFAALALALGLWRAAPRFGARIAPAPLARRSMVEQIGGTASFIAQHGGIALHRAALRALESTARQRVPGYAALLSTSERAHAIAGAARIDVDALAEAMEPPRERTPRGLAGTLGVLEIARRGLCERRTPLPDPSNPRRNDP</sequence>
<dbReference type="Proteomes" id="UP000529637">
    <property type="component" value="Unassembled WGS sequence"/>
</dbReference>